<evidence type="ECO:0000313" key="2">
    <source>
        <dbReference type="Proteomes" id="UP001589750"/>
    </source>
</evidence>
<keyword evidence="2" id="KW-1185">Reference proteome</keyword>
<reference evidence="1 2" key="1">
    <citation type="submission" date="2024-09" db="EMBL/GenBank/DDBJ databases">
        <authorList>
            <person name="Sun Q."/>
            <person name="Mori K."/>
        </authorList>
    </citation>
    <scope>NUCLEOTIDE SEQUENCE [LARGE SCALE GENOMIC DNA]</scope>
    <source>
        <strain evidence="1 2">JCM 9626</strain>
    </source>
</reference>
<protein>
    <submittedName>
        <fullName evidence="1">Uncharacterized protein</fullName>
    </submittedName>
</protein>
<evidence type="ECO:0000313" key="1">
    <source>
        <dbReference type="EMBL" id="MFB9312825.1"/>
    </source>
</evidence>
<accession>A0ABV5KAB5</accession>
<dbReference type="EMBL" id="JBHMDG010000009">
    <property type="protein sequence ID" value="MFB9312825.1"/>
    <property type="molecule type" value="Genomic_DNA"/>
</dbReference>
<name>A0ABV5KAB5_9ACTN</name>
<organism evidence="1 2">
    <name type="scientific">Nocardioides plantarum</name>
    <dbReference type="NCBI Taxonomy" id="29299"/>
    <lineage>
        <taxon>Bacteria</taxon>
        <taxon>Bacillati</taxon>
        <taxon>Actinomycetota</taxon>
        <taxon>Actinomycetes</taxon>
        <taxon>Propionibacteriales</taxon>
        <taxon>Nocardioidaceae</taxon>
        <taxon>Nocardioides</taxon>
    </lineage>
</organism>
<dbReference type="Proteomes" id="UP001589750">
    <property type="component" value="Unassembled WGS sequence"/>
</dbReference>
<comment type="caution">
    <text evidence="1">The sequence shown here is derived from an EMBL/GenBank/DDBJ whole genome shotgun (WGS) entry which is preliminary data.</text>
</comment>
<proteinExistence type="predicted"/>
<sequence>MSYALSRLMSTATASYAGFCLVRPEHLGQAMGADKHEQDGYDLLAEVFGVRDLAISAFGILGRSDRTVTTAMWIRIMCDVGDGIVLASRADDDQTRTKALAATLTWGTLNLLALRADKRRALKVAAATKVAEAGGSVVGAVVDRARSGD</sequence>
<gene>
    <name evidence="1" type="ORF">ACFFRI_07190</name>
</gene>
<dbReference type="RefSeq" id="WP_140011575.1">
    <property type="nucleotide sequence ID" value="NZ_JBHMDG010000009.1"/>
</dbReference>